<evidence type="ECO:0000313" key="5">
    <source>
        <dbReference type="Proteomes" id="UP000232188"/>
    </source>
</evidence>
<organism evidence="2 5">
    <name type="scientific">Leptospira adleri</name>
    <dbReference type="NCBI Taxonomy" id="2023186"/>
    <lineage>
        <taxon>Bacteria</taxon>
        <taxon>Pseudomonadati</taxon>
        <taxon>Spirochaetota</taxon>
        <taxon>Spirochaetia</taxon>
        <taxon>Leptospirales</taxon>
        <taxon>Leptospiraceae</taxon>
        <taxon>Leptospira</taxon>
    </lineage>
</organism>
<dbReference type="InterPro" id="IPR036930">
    <property type="entry name" value="WGR_dom_sf"/>
</dbReference>
<evidence type="ECO:0000313" key="3">
    <source>
        <dbReference type="EMBL" id="PJZ63331.1"/>
    </source>
</evidence>
<protein>
    <recommendedName>
        <fullName evidence="1">WGR domain-containing protein</fullName>
    </recommendedName>
</protein>
<proteinExistence type="predicted"/>
<dbReference type="NCBIfam" id="NF047558">
    <property type="entry name" value="TPR_END_plus"/>
    <property type="match status" value="1"/>
</dbReference>
<feature type="domain" description="WGR" evidence="1">
    <location>
        <begin position="1"/>
        <end position="81"/>
    </location>
</feature>
<dbReference type="EMBL" id="NPDU01000006">
    <property type="protein sequence ID" value="PJZ63331.1"/>
    <property type="molecule type" value="Genomic_DNA"/>
</dbReference>
<dbReference type="InterPro" id="IPR008893">
    <property type="entry name" value="WGR_domain"/>
</dbReference>
<dbReference type="InterPro" id="IPR050458">
    <property type="entry name" value="LolB"/>
</dbReference>
<keyword evidence="4" id="KW-1185">Reference proteome</keyword>
<evidence type="ECO:0000313" key="2">
    <source>
        <dbReference type="EMBL" id="PJZ54007.1"/>
    </source>
</evidence>
<dbReference type="RefSeq" id="WP_100784805.1">
    <property type="nucleotide sequence ID" value="NZ_NPDU01000006.1"/>
</dbReference>
<dbReference type="CDD" id="cd07996">
    <property type="entry name" value="WGR_MMR_like"/>
    <property type="match status" value="1"/>
</dbReference>
<dbReference type="Gene3D" id="2.20.140.10">
    <property type="entry name" value="WGR domain"/>
    <property type="match status" value="1"/>
</dbReference>
<dbReference type="PANTHER" id="PTHR30634">
    <property type="entry name" value="OUTER MEMBRANE LOLAB LIPOPROTEIN INSERTION APPARATUS"/>
    <property type="match status" value="1"/>
</dbReference>
<dbReference type="EMBL" id="NPDV01000004">
    <property type="protein sequence ID" value="PJZ54007.1"/>
    <property type="molecule type" value="Genomic_DNA"/>
</dbReference>
<evidence type="ECO:0000313" key="4">
    <source>
        <dbReference type="Proteomes" id="UP000232149"/>
    </source>
</evidence>
<dbReference type="SMART" id="SM00773">
    <property type="entry name" value="WGR"/>
    <property type="match status" value="1"/>
</dbReference>
<dbReference type="Pfam" id="PF05406">
    <property type="entry name" value="WGR"/>
    <property type="match status" value="1"/>
</dbReference>
<gene>
    <name evidence="3" type="ORF">CH376_03580</name>
    <name evidence="2" type="ORF">CH380_05655</name>
</gene>
<accession>A0A2M9YR56</accession>
<dbReference type="PROSITE" id="PS51977">
    <property type="entry name" value="WGR"/>
    <property type="match status" value="1"/>
</dbReference>
<dbReference type="InterPro" id="IPR049809">
    <property type="entry name" value="YehF/YfeS-like_WGR"/>
</dbReference>
<name>A0A2M9YR56_9LEPT</name>
<dbReference type="PANTHER" id="PTHR30634:SF13">
    <property type="entry name" value="PROTEIN YEHF"/>
    <property type="match status" value="1"/>
</dbReference>
<dbReference type="Proteomes" id="UP000232188">
    <property type="component" value="Unassembled WGS sequence"/>
</dbReference>
<evidence type="ECO:0000259" key="1">
    <source>
        <dbReference type="PROSITE" id="PS51977"/>
    </source>
</evidence>
<dbReference type="Proteomes" id="UP000232149">
    <property type="component" value="Unassembled WGS sequence"/>
</dbReference>
<comment type="caution">
    <text evidence="2">The sequence shown here is derived from an EMBL/GenBank/DDBJ whole genome shotgun (WGS) entry which is preliminary data.</text>
</comment>
<sequence>MRKHFTHTRNGLITFWQIEISGYSIILSFGKTGTLGKRRILNFEKRDECSKEFERLIEEKTKQGFQESNQIPNYKILSGDANYLESWNQIVEASDSKEALRNHFQFLTETEECKILLDQILSKITEVKIEEDQLILTLPWSYDDKSPVHLCWQKPFLGKIHTSVPDSTAKFACIFNGIEIKHDDDDDPTFAIRGIEAEENSPDQPAVVKGDFGWEEEILEEGESWWIAPLEIVGKDFSDVQSLGAFDGGQNWLVFHPFIKNKFGEAAISCVDHGSCDLEPPTVRYGMGGFLLREICRWVRDIDVDSEEDLSFDGTPIVSRKFQEFMAHRAVQISENDSDIARRILEFDWHSLAFRIHRTILKWIAGLGKNGAVKEKILVFDSYWDDAGEVVFLGFDWHAGKDFEDAISEGANVVDYILDFTAFYRSILENHNSSEISGDEIVEILGDDYNSVRDILAFLSVENFISVAHGNEFEKVPKEEGIYFAYSHYHDEEPSVAYHSQKGIEKSFFDEYFPKENRPKKRKEISEEKQGLLDDITGDVMEDYAGVWKSTMEQSIERLDQNFHENQDRYKREFDRILEYKEKVSSKEEKEKLSDLAMQISSIALNRFLKENKPDVAGWVLNCYHEIYENLGINTQSIVKGNESGKIYNTTEYFAGDIIVFIAKYGGGKFLSLVKNLLPPEIKDSRLAFNLACLNSLEKNKADTLRYTQIALALGKSKNDFKDRDFDNFREDPEFHSLIAH</sequence>
<reference evidence="4 5" key="1">
    <citation type="submission" date="2017-07" db="EMBL/GenBank/DDBJ databases">
        <title>Leptospira spp. isolated from tropical soils.</title>
        <authorList>
            <person name="Thibeaux R."/>
            <person name="Iraola G."/>
            <person name="Ferres I."/>
            <person name="Bierque E."/>
            <person name="Girault D."/>
            <person name="Soupe-Gilbert M.-E."/>
            <person name="Picardeau M."/>
            <person name="Goarant C."/>
        </authorList>
    </citation>
    <scope>NUCLEOTIDE SEQUENCE [LARGE SCALE GENOMIC DNA]</scope>
    <source>
        <strain evidence="2 5">FH2-B-C1</strain>
        <strain evidence="3 4">FH2-B-D1</strain>
    </source>
</reference>
<dbReference type="AlphaFoldDB" id="A0A2M9YR56"/>
<dbReference type="SUPFAM" id="SSF142921">
    <property type="entry name" value="WGR domain-like"/>
    <property type="match status" value="1"/>
</dbReference>